<gene>
    <name evidence="2" type="ORF">GCM10012280_33050</name>
</gene>
<sequence>MKLLLLGATGATGQQVVGQALERGHHVTALVRTPEKISQGNERLTVMVGDVADEQEVAGAALGHDAVLSTLGSGKSLTSDIVGRAVDALIPAMHEAGVRRLIFLSAFGVGGTERQASPVQRFFYRTMLRKLYADKEQADRKLLASDLDVTLVYPVALTNRPLTGTYRVGDRFDFQGMPRISRADVAHFMLSELEHPAWSGRTAILTT</sequence>
<dbReference type="Gene3D" id="3.40.50.720">
    <property type="entry name" value="NAD(P)-binding Rossmann-like Domain"/>
    <property type="match status" value="1"/>
</dbReference>
<accession>A0A918DZE3</accession>
<evidence type="ECO:0000313" key="3">
    <source>
        <dbReference type="Proteomes" id="UP000641932"/>
    </source>
</evidence>
<feature type="domain" description="NAD(P)-binding" evidence="1">
    <location>
        <begin position="7"/>
        <end position="196"/>
    </location>
</feature>
<dbReference type="GO" id="GO:0042602">
    <property type="term" value="F:riboflavin reductase (NADPH) activity"/>
    <property type="evidence" value="ECO:0007669"/>
    <property type="project" value="TreeGrafter"/>
</dbReference>
<dbReference type="Pfam" id="PF13460">
    <property type="entry name" value="NAD_binding_10"/>
    <property type="match status" value="1"/>
</dbReference>
<proteinExistence type="predicted"/>
<dbReference type="Proteomes" id="UP000641932">
    <property type="component" value="Unassembled WGS sequence"/>
</dbReference>
<reference evidence="2" key="2">
    <citation type="submission" date="2020-09" db="EMBL/GenBank/DDBJ databases">
        <authorList>
            <person name="Sun Q."/>
            <person name="Zhou Y."/>
        </authorList>
    </citation>
    <scope>NUCLEOTIDE SEQUENCE</scope>
    <source>
        <strain evidence="2">CGMCC 4.7201</strain>
    </source>
</reference>
<protein>
    <recommendedName>
        <fullName evidence="1">NAD(P)-binding domain-containing protein</fullName>
    </recommendedName>
</protein>
<dbReference type="EMBL" id="BMMS01000013">
    <property type="protein sequence ID" value="GGO89571.1"/>
    <property type="molecule type" value="Genomic_DNA"/>
</dbReference>
<name>A0A918DZE3_9ACTN</name>
<evidence type="ECO:0000313" key="2">
    <source>
        <dbReference type="EMBL" id="GGO89571.1"/>
    </source>
</evidence>
<dbReference type="InterPro" id="IPR036291">
    <property type="entry name" value="NAD(P)-bd_dom_sf"/>
</dbReference>
<dbReference type="GO" id="GO:0004074">
    <property type="term" value="F:biliverdin reductase [NAD(P)H] activity"/>
    <property type="evidence" value="ECO:0007669"/>
    <property type="project" value="TreeGrafter"/>
</dbReference>
<comment type="caution">
    <text evidence="2">The sequence shown here is derived from an EMBL/GenBank/DDBJ whole genome shotgun (WGS) entry which is preliminary data.</text>
</comment>
<dbReference type="SUPFAM" id="SSF51735">
    <property type="entry name" value="NAD(P)-binding Rossmann-fold domains"/>
    <property type="match status" value="1"/>
</dbReference>
<dbReference type="PANTHER" id="PTHR43355">
    <property type="entry name" value="FLAVIN REDUCTASE (NADPH)"/>
    <property type="match status" value="1"/>
</dbReference>
<dbReference type="AlphaFoldDB" id="A0A918DZE3"/>
<dbReference type="InterPro" id="IPR016040">
    <property type="entry name" value="NAD(P)-bd_dom"/>
</dbReference>
<reference evidence="2" key="1">
    <citation type="journal article" date="2014" name="Int. J. Syst. Evol. Microbiol.">
        <title>Complete genome sequence of Corynebacterium casei LMG S-19264T (=DSM 44701T), isolated from a smear-ripened cheese.</title>
        <authorList>
            <consortium name="US DOE Joint Genome Institute (JGI-PGF)"/>
            <person name="Walter F."/>
            <person name="Albersmeier A."/>
            <person name="Kalinowski J."/>
            <person name="Ruckert C."/>
        </authorList>
    </citation>
    <scope>NUCLEOTIDE SEQUENCE</scope>
    <source>
        <strain evidence="2">CGMCC 4.7201</strain>
    </source>
</reference>
<dbReference type="RefSeq" id="WP_189132437.1">
    <property type="nucleotide sequence ID" value="NZ_BMMS01000013.1"/>
</dbReference>
<evidence type="ECO:0000259" key="1">
    <source>
        <dbReference type="Pfam" id="PF13460"/>
    </source>
</evidence>
<dbReference type="InterPro" id="IPR051606">
    <property type="entry name" value="Polyketide_Oxido-like"/>
</dbReference>
<keyword evidence="3" id="KW-1185">Reference proteome</keyword>
<dbReference type="PANTHER" id="PTHR43355:SF2">
    <property type="entry name" value="FLAVIN REDUCTASE (NADPH)"/>
    <property type="match status" value="1"/>
</dbReference>
<organism evidence="2 3">
    <name type="scientific">Wenjunlia tyrosinilytica</name>
    <dbReference type="NCBI Taxonomy" id="1544741"/>
    <lineage>
        <taxon>Bacteria</taxon>
        <taxon>Bacillati</taxon>
        <taxon>Actinomycetota</taxon>
        <taxon>Actinomycetes</taxon>
        <taxon>Kitasatosporales</taxon>
        <taxon>Streptomycetaceae</taxon>
        <taxon>Wenjunlia</taxon>
    </lineage>
</organism>